<feature type="domain" description="Glutaredoxin" evidence="14">
    <location>
        <begin position="4"/>
        <end position="68"/>
    </location>
</feature>
<dbReference type="Gene3D" id="3.40.30.10">
    <property type="entry name" value="Glutaredoxin"/>
    <property type="match status" value="1"/>
</dbReference>
<keyword evidence="10" id="KW-1015">Disulfide bond</keyword>
<evidence type="ECO:0000256" key="2">
    <source>
        <dbReference type="ARBA" id="ARBA00003945"/>
    </source>
</evidence>
<evidence type="ECO:0000256" key="8">
    <source>
        <dbReference type="ARBA" id="ARBA00023004"/>
    </source>
</evidence>
<comment type="subunit">
    <text evidence="11">Heterodimer of subunit A (variable subunit) and subunit B (catalytic subunit). Heterodimeric FTR forms a complex with ferredoxin and thioredoxin.</text>
</comment>
<evidence type="ECO:0000256" key="5">
    <source>
        <dbReference type="ARBA" id="ARBA00022485"/>
    </source>
</evidence>
<comment type="function">
    <text evidence="2">Catalytic subunit of the ferredoxin-thioredoxin reductase (FTR), which catalyzes the two-electron reduction of thioredoxins by the electrons provided by reduced ferredoxin.</text>
</comment>
<evidence type="ECO:0000256" key="13">
    <source>
        <dbReference type="ARBA" id="ARBA00048150"/>
    </source>
</evidence>
<dbReference type="InterPro" id="IPR004209">
    <property type="entry name" value="FTR_bsu"/>
</dbReference>
<dbReference type="RefSeq" id="WP_011188970.1">
    <property type="nucleotide sequence ID" value="NC_006138.1"/>
</dbReference>
<dbReference type="OrthoDB" id="9782739at2"/>
<dbReference type="InterPro" id="IPR036644">
    <property type="entry name" value="FTR_bsu_sf"/>
</dbReference>
<keyword evidence="16" id="KW-1185">Reference proteome</keyword>
<evidence type="ECO:0000256" key="6">
    <source>
        <dbReference type="ARBA" id="ARBA00022723"/>
    </source>
</evidence>
<evidence type="ECO:0000313" key="15">
    <source>
        <dbReference type="EMBL" id="CAG36458.1"/>
    </source>
</evidence>
<keyword evidence="5" id="KW-0004">4Fe-4S</keyword>
<dbReference type="EC" id="1.8.7.2" evidence="4"/>
<dbReference type="InterPro" id="IPR036249">
    <property type="entry name" value="Thioredoxin-like_sf"/>
</dbReference>
<dbReference type="PANTHER" id="PTHR35113:SF1">
    <property type="entry name" value="FERREDOXIN-THIOREDOXIN REDUCTASE CATALYTIC CHAIN, CHLOROPLASTIC"/>
    <property type="match status" value="1"/>
</dbReference>
<evidence type="ECO:0000259" key="14">
    <source>
        <dbReference type="Pfam" id="PF00462"/>
    </source>
</evidence>
<sequence length="191" mass="21766">MVKVKLYALAKCSYSQSIKKIFSEFQVDYSCIEIDRLPVVELKQVLAAMRLLNSQVIFPIVVVGNQVIAGHNLQAIRDALGIRTEIAQLRDRLAVLAGKKGYCLNANREKTLRLLHALLLNRDRYGYMACPCRAASGRRERDLDIICPCLYRWADIAEYGSCYCGLYVAQEWDGVELEQIHVPERRVVECQ</sequence>
<reference evidence="16" key="1">
    <citation type="journal article" date="2004" name="Environ. Microbiol.">
        <title>The genome of Desulfotalea psychrophila, a sulfate-reducing bacterium from permanently cold Arctic sediments.</title>
        <authorList>
            <person name="Rabus R."/>
            <person name="Ruepp A."/>
            <person name="Frickey T."/>
            <person name="Rattei T."/>
            <person name="Fartmann B."/>
            <person name="Stark M."/>
            <person name="Bauer M."/>
            <person name="Zibat A."/>
            <person name="Lombardot T."/>
            <person name="Becker I."/>
            <person name="Amann J."/>
            <person name="Gellner K."/>
            <person name="Teeling H."/>
            <person name="Leuschner W.D."/>
            <person name="Gloeckner F.-O."/>
            <person name="Lupas A.N."/>
            <person name="Amann R."/>
            <person name="Klenk H.-P."/>
        </authorList>
    </citation>
    <scope>NUCLEOTIDE SEQUENCE [LARGE SCALE GENOMIC DNA]</scope>
    <source>
        <strain evidence="16">DSM 12343 / LSv54</strain>
    </source>
</reference>
<evidence type="ECO:0000256" key="7">
    <source>
        <dbReference type="ARBA" id="ARBA00023002"/>
    </source>
</evidence>
<dbReference type="KEGG" id="dps:DP1729"/>
<keyword evidence="8" id="KW-0408">Iron</keyword>
<dbReference type="PROSITE" id="PS51354">
    <property type="entry name" value="GLUTAREDOXIN_2"/>
    <property type="match status" value="1"/>
</dbReference>
<dbReference type="GO" id="GO:0051539">
    <property type="term" value="F:4 iron, 4 sulfur cluster binding"/>
    <property type="evidence" value="ECO:0007669"/>
    <property type="project" value="UniProtKB-KW"/>
</dbReference>
<dbReference type="AlphaFoldDB" id="Q6AMG7"/>
<organism evidence="15 16">
    <name type="scientific">Desulfotalea psychrophila (strain LSv54 / DSM 12343)</name>
    <dbReference type="NCBI Taxonomy" id="177439"/>
    <lineage>
        <taxon>Bacteria</taxon>
        <taxon>Pseudomonadati</taxon>
        <taxon>Thermodesulfobacteriota</taxon>
        <taxon>Desulfobulbia</taxon>
        <taxon>Desulfobulbales</taxon>
        <taxon>Desulfocapsaceae</taxon>
        <taxon>Desulfotalea</taxon>
    </lineage>
</organism>
<dbReference type="InterPro" id="IPR002109">
    <property type="entry name" value="Glutaredoxin"/>
</dbReference>
<dbReference type="PANTHER" id="PTHR35113">
    <property type="entry name" value="FERREDOXIN-THIOREDOXIN REDUCTASE CATALYTIC CHAIN, CHLOROPLASTIC"/>
    <property type="match status" value="1"/>
</dbReference>
<accession>Q6AMG7</accession>
<gene>
    <name evidence="15" type="ordered locus">DP1729</name>
</gene>
<dbReference type="eggNOG" id="COG4802">
    <property type="taxonomic scope" value="Bacteria"/>
</dbReference>
<evidence type="ECO:0000256" key="10">
    <source>
        <dbReference type="ARBA" id="ARBA00023157"/>
    </source>
</evidence>
<dbReference type="Proteomes" id="UP000000602">
    <property type="component" value="Chromosome"/>
</dbReference>
<dbReference type="Pfam" id="PF02943">
    <property type="entry name" value="FeThRed_B"/>
    <property type="match status" value="1"/>
</dbReference>
<dbReference type="Gene3D" id="3.90.460.10">
    <property type="entry name" value="Ferredoxin thioredoxin reductase catalytic beta subunit"/>
    <property type="match status" value="1"/>
</dbReference>
<dbReference type="eggNOG" id="COG0695">
    <property type="taxonomic scope" value="Bacteria"/>
</dbReference>
<keyword evidence="7" id="KW-0560">Oxidoreductase</keyword>
<dbReference type="GO" id="GO:0016730">
    <property type="term" value="F:oxidoreductase activity, acting on iron-sulfur proteins as donors"/>
    <property type="evidence" value="ECO:0007669"/>
    <property type="project" value="InterPro"/>
</dbReference>
<evidence type="ECO:0000256" key="11">
    <source>
        <dbReference type="ARBA" id="ARBA00026011"/>
    </source>
</evidence>
<keyword evidence="9" id="KW-0411">Iron-sulfur</keyword>
<proteinExistence type="inferred from homology"/>
<name>Q6AMG7_DESPS</name>
<comment type="cofactor">
    <cofactor evidence="1">
        <name>[4Fe-4S] cluster</name>
        <dbReference type="ChEBI" id="CHEBI:49883"/>
    </cofactor>
</comment>
<dbReference type="Pfam" id="PF00462">
    <property type="entry name" value="Glutaredoxin"/>
    <property type="match status" value="1"/>
</dbReference>
<comment type="similarity">
    <text evidence="3">Belongs to the ferredoxin thioredoxin reductase beta subunit family.</text>
</comment>
<evidence type="ECO:0000256" key="3">
    <source>
        <dbReference type="ARBA" id="ARBA00007941"/>
    </source>
</evidence>
<evidence type="ECO:0000256" key="9">
    <source>
        <dbReference type="ARBA" id="ARBA00023014"/>
    </source>
</evidence>
<comment type="catalytic activity">
    <reaction evidence="13">
        <text>[thioredoxin]-disulfide + 2 reduced [2Fe-2S]-[ferredoxin] + 2 H(+) = [thioredoxin]-dithiol + 2 oxidized [2Fe-2S]-[ferredoxin]</text>
        <dbReference type="Rhea" id="RHEA:42336"/>
        <dbReference type="Rhea" id="RHEA-COMP:10000"/>
        <dbReference type="Rhea" id="RHEA-COMP:10001"/>
        <dbReference type="Rhea" id="RHEA-COMP:10698"/>
        <dbReference type="Rhea" id="RHEA-COMP:10700"/>
        <dbReference type="ChEBI" id="CHEBI:15378"/>
        <dbReference type="ChEBI" id="CHEBI:29950"/>
        <dbReference type="ChEBI" id="CHEBI:33737"/>
        <dbReference type="ChEBI" id="CHEBI:33738"/>
        <dbReference type="ChEBI" id="CHEBI:50058"/>
        <dbReference type="EC" id="1.8.7.2"/>
    </reaction>
</comment>
<dbReference type="GO" id="GO:0046872">
    <property type="term" value="F:metal ion binding"/>
    <property type="evidence" value="ECO:0007669"/>
    <property type="project" value="UniProtKB-KW"/>
</dbReference>
<evidence type="ECO:0000256" key="1">
    <source>
        <dbReference type="ARBA" id="ARBA00001966"/>
    </source>
</evidence>
<evidence type="ECO:0000313" key="16">
    <source>
        <dbReference type="Proteomes" id="UP000000602"/>
    </source>
</evidence>
<dbReference type="SUPFAM" id="SSF52833">
    <property type="entry name" value="Thioredoxin-like"/>
    <property type="match status" value="1"/>
</dbReference>
<protein>
    <recommendedName>
        <fullName evidence="4">ferredoxin:thioredoxin reductase</fullName>
        <ecNumber evidence="4">1.8.7.2</ecNumber>
    </recommendedName>
    <alternativeName>
        <fullName evidence="12">Ferredoxin-thioredoxin reductase subunit B</fullName>
    </alternativeName>
</protein>
<dbReference type="STRING" id="177439.DP1729"/>
<evidence type="ECO:0000256" key="4">
    <source>
        <dbReference type="ARBA" id="ARBA00012358"/>
    </source>
</evidence>
<keyword evidence="6" id="KW-0479">Metal-binding</keyword>
<dbReference type="SUPFAM" id="SSF57662">
    <property type="entry name" value="Ferredoxin thioredoxin reductase (FTR), catalytic beta chain"/>
    <property type="match status" value="1"/>
</dbReference>
<dbReference type="HOGENOM" id="CLU_1388314_0_0_7"/>
<evidence type="ECO:0000256" key="12">
    <source>
        <dbReference type="ARBA" id="ARBA00030295"/>
    </source>
</evidence>
<dbReference type="EMBL" id="CR522870">
    <property type="protein sequence ID" value="CAG36458.1"/>
    <property type="molecule type" value="Genomic_DNA"/>
</dbReference>